<dbReference type="AlphaFoldDB" id="A0A9W5ATC0"/>
<gene>
    <name evidence="1" type="ORF">ERS739220_01610</name>
</gene>
<dbReference type="Proteomes" id="UP000052257">
    <property type="component" value="Unassembled WGS sequence"/>
</dbReference>
<accession>A0A9W5ATC0</accession>
<dbReference type="RefSeq" id="WP_059426900.1">
    <property type="nucleotide sequence ID" value="NZ_FAUT01000001.1"/>
</dbReference>
<dbReference type="InterPro" id="IPR010866">
    <property type="entry name" value="A-2_8-polyST"/>
</dbReference>
<dbReference type="Pfam" id="PF07388">
    <property type="entry name" value="A-2_8-polyST"/>
    <property type="match status" value="1"/>
</dbReference>
<dbReference type="GeneID" id="29474423"/>
<evidence type="ECO:0000313" key="2">
    <source>
        <dbReference type="Proteomes" id="UP000052257"/>
    </source>
</evidence>
<protein>
    <submittedName>
        <fullName evidence="1">Alpha-2,8-polysialyltransferase (POLYST)</fullName>
    </submittedName>
</protein>
<organism evidence="1 2">
    <name type="scientific">Campylobacter hyointestinalis subsp. hyointestinalis</name>
    <dbReference type="NCBI Taxonomy" id="91352"/>
    <lineage>
        <taxon>Bacteria</taxon>
        <taxon>Pseudomonadati</taxon>
        <taxon>Campylobacterota</taxon>
        <taxon>Epsilonproteobacteria</taxon>
        <taxon>Campylobacterales</taxon>
        <taxon>Campylobacteraceae</taxon>
        <taxon>Campylobacter</taxon>
    </lineage>
</organism>
<proteinExistence type="predicted"/>
<comment type="caution">
    <text evidence="1">The sequence shown here is derived from an EMBL/GenBank/DDBJ whole genome shotgun (WGS) entry which is preliminary data.</text>
</comment>
<dbReference type="EMBL" id="FAUW01000004">
    <property type="protein sequence ID" value="CUU85631.1"/>
    <property type="molecule type" value="Genomic_DNA"/>
</dbReference>
<name>A0A9W5ATC0_CAMHY</name>
<reference evidence="1 2" key="1">
    <citation type="submission" date="2015-11" db="EMBL/GenBank/DDBJ databases">
        <authorList>
            <consortium name="Pathogen Informatics"/>
        </authorList>
    </citation>
    <scope>NUCLEOTIDE SEQUENCE [LARGE SCALE GENOMIC DNA]</scope>
    <source>
        <strain evidence="1 2">006A-0191</strain>
    </source>
</reference>
<sequence>MSKTTKLIKHPISFFKDLKILNGMNKFQQTKTYKNIFIISNLSQLNIIKNIIEYEKLKDILLVVLYTNKNTKMPKLILNEAKKDIFEQIVLFLLPNGPMNLKLTSYITIKKDYEKLIKLYQPNYVYLLSFEAHYSILANIAQNNGAKLILIDEGTGTYKDKKELNFNILKKNIWRYFNLDSAFKWANNFSKIYASNPECLKNNFFANEFIKFSPHLDRFKSIDNATLSLIQKYNITNDDIIYTNQRYTIEIDDFVDTIILILDIISKKLNSKIFIKMHPKDHDTTIKIFKEKLSDFKNIILILDNAFLIEQSIRYIHPKAVISLTSTTLVTTQVINKNIKSYSIADWFCNIVPKTDRNLIGIKQIEEHKEILYRFQNIEFIKNGDFVYKPSQIIMQKDENKELYIENFKSACLEHKYFKAILNFQLAYNDDILSATFDEIINFLYCLELQNGITSINNFLNILTDRIIKTNNSNFLSYEKYKILKVLLEIAIKHIDLGHIRDSFVLLDNIFMLFTLFNDKLENDKYILASILLKSDCDLYSSLMQFYFKCEEKLILVHNKQKYVVFCNVLDKNRVFLNQILTDKYIIALEKTKQYLKIQNIAHTININEKNIYSIINAYYNLSNIKGAKDILDKYDYLINTDDFLKLNRISNIYELNQDYEKALKYINLAVQKNPSKLTQDLRLRKFHIQQFIKFKLDYAIK</sequence>
<evidence type="ECO:0000313" key="1">
    <source>
        <dbReference type="EMBL" id="CUU85631.1"/>
    </source>
</evidence>